<proteinExistence type="predicted"/>
<gene>
    <name evidence="2" type="ORF">GP486_006497</name>
</gene>
<accession>A0A9P8L7F2</accession>
<evidence type="ECO:0000313" key="2">
    <source>
        <dbReference type="EMBL" id="KAH0553434.1"/>
    </source>
</evidence>
<name>A0A9P8L7F2_9PEZI</name>
<keyword evidence="3" id="KW-1185">Reference proteome</keyword>
<sequence length="50" mass="5581">MIIKDMLSPDEEEKKNFEDTLSRDSKSSSPEASSPDGTETVVSPRYDDSE</sequence>
<dbReference type="EMBL" id="JAGHQM010001477">
    <property type="protein sequence ID" value="KAH0553434.1"/>
    <property type="molecule type" value="Genomic_DNA"/>
</dbReference>
<dbReference type="Proteomes" id="UP000750711">
    <property type="component" value="Unassembled WGS sequence"/>
</dbReference>
<organism evidence="2 3">
    <name type="scientific">Trichoglossum hirsutum</name>
    <dbReference type="NCBI Taxonomy" id="265104"/>
    <lineage>
        <taxon>Eukaryota</taxon>
        <taxon>Fungi</taxon>
        <taxon>Dikarya</taxon>
        <taxon>Ascomycota</taxon>
        <taxon>Pezizomycotina</taxon>
        <taxon>Geoglossomycetes</taxon>
        <taxon>Geoglossales</taxon>
        <taxon>Geoglossaceae</taxon>
        <taxon>Trichoglossum</taxon>
    </lineage>
</organism>
<evidence type="ECO:0000256" key="1">
    <source>
        <dbReference type="SAM" id="MobiDB-lite"/>
    </source>
</evidence>
<reference evidence="2" key="1">
    <citation type="submission" date="2021-03" db="EMBL/GenBank/DDBJ databases">
        <title>Comparative genomics and phylogenomic investigation of the class Geoglossomycetes provide insights into ecological specialization and systematics.</title>
        <authorList>
            <person name="Melie T."/>
            <person name="Pirro S."/>
            <person name="Miller A.N."/>
            <person name="Quandt A."/>
        </authorList>
    </citation>
    <scope>NUCLEOTIDE SEQUENCE</scope>
    <source>
        <strain evidence="2">CAQ_001_2017</strain>
    </source>
</reference>
<feature type="region of interest" description="Disordered" evidence="1">
    <location>
        <begin position="1"/>
        <end position="50"/>
    </location>
</feature>
<dbReference type="AlphaFoldDB" id="A0A9P8L7F2"/>
<evidence type="ECO:0000313" key="3">
    <source>
        <dbReference type="Proteomes" id="UP000750711"/>
    </source>
</evidence>
<protein>
    <submittedName>
        <fullName evidence="2">Uncharacterized protein</fullName>
    </submittedName>
</protein>
<feature type="compositionally biased region" description="Basic and acidic residues" evidence="1">
    <location>
        <begin position="12"/>
        <end position="26"/>
    </location>
</feature>
<comment type="caution">
    <text evidence="2">The sequence shown here is derived from an EMBL/GenBank/DDBJ whole genome shotgun (WGS) entry which is preliminary data.</text>
</comment>